<keyword evidence="9 15" id="KW-1133">Transmembrane helix</keyword>
<evidence type="ECO:0000256" key="5">
    <source>
        <dbReference type="ARBA" id="ARBA00022692"/>
    </source>
</evidence>
<evidence type="ECO:0000256" key="3">
    <source>
        <dbReference type="ARBA" id="ARBA00022568"/>
    </source>
</evidence>
<evidence type="ECO:0000256" key="12">
    <source>
        <dbReference type="ARBA" id="ARBA00023180"/>
    </source>
</evidence>
<feature type="domain" description="Ion transport" evidence="16">
    <location>
        <begin position="128"/>
        <end position="375"/>
    </location>
</feature>
<dbReference type="PANTHER" id="PTHR45628:SF7">
    <property type="entry name" value="VOLTAGE-DEPENDENT CALCIUM CHANNEL TYPE A SUBUNIT ALPHA-1"/>
    <property type="match status" value="1"/>
</dbReference>
<evidence type="ECO:0000256" key="11">
    <source>
        <dbReference type="ARBA" id="ARBA00023136"/>
    </source>
</evidence>
<evidence type="ECO:0000313" key="18">
    <source>
        <dbReference type="Proteomes" id="UP000692954"/>
    </source>
</evidence>
<feature type="transmembrane region" description="Helical" evidence="15">
    <location>
        <begin position="1197"/>
        <end position="1215"/>
    </location>
</feature>
<feature type="transmembrane region" description="Helical" evidence="15">
    <location>
        <begin position="1066"/>
        <end position="1084"/>
    </location>
</feature>
<feature type="transmembrane region" description="Helical" evidence="15">
    <location>
        <begin position="1235"/>
        <end position="1259"/>
    </location>
</feature>
<keyword evidence="2" id="KW-0813">Transport</keyword>
<feature type="transmembrane region" description="Helical" evidence="15">
    <location>
        <begin position="246"/>
        <end position="265"/>
    </location>
</feature>
<name>A0A8S1NT99_9CILI</name>
<feature type="transmembrane region" description="Helical" evidence="15">
    <location>
        <begin position="154"/>
        <end position="175"/>
    </location>
</feature>
<feature type="transmembrane region" description="Helical" evidence="15">
    <location>
        <begin position="1164"/>
        <end position="1185"/>
    </location>
</feature>
<evidence type="ECO:0000256" key="9">
    <source>
        <dbReference type="ARBA" id="ARBA00022989"/>
    </source>
</evidence>
<evidence type="ECO:0000256" key="1">
    <source>
        <dbReference type="ARBA" id="ARBA00004141"/>
    </source>
</evidence>
<evidence type="ECO:0000256" key="15">
    <source>
        <dbReference type="SAM" id="Phobius"/>
    </source>
</evidence>
<keyword evidence="5 15" id="KW-0812">Transmembrane</keyword>
<feature type="transmembrane region" description="Helical" evidence="15">
    <location>
        <begin position="1535"/>
        <end position="1552"/>
    </location>
</feature>
<feature type="domain" description="Ion transport" evidence="16">
    <location>
        <begin position="1035"/>
        <end position="1268"/>
    </location>
</feature>
<comment type="caution">
    <text evidence="17">The sequence shown here is derived from an EMBL/GenBank/DDBJ whole genome shotgun (WGS) entry which is preliminary data.</text>
</comment>
<evidence type="ECO:0000256" key="10">
    <source>
        <dbReference type="ARBA" id="ARBA00023065"/>
    </source>
</evidence>
<feature type="transmembrane region" description="Helical" evidence="15">
    <location>
        <begin position="1383"/>
        <end position="1410"/>
    </location>
</feature>
<dbReference type="GO" id="GO:0098703">
    <property type="term" value="P:calcium ion import across plasma membrane"/>
    <property type="evidence" value="ECO:0007669"/>
    <property type="project" value="TreeGrafter"/>
</dbReference>
<feature type="transmembrane region" description="Helical" evidence="15">
    <location>
        <begin position="1096"/>
        <end position="1113"/>
    </location>
</feature>
<sequence>MKNGIILEQYEDEDEYEIQEEKKRKERKECLRRMQQLIFDDTNYEIAIQQNTESQITYEYLIELDNEFYIEYTQNMPGPSSQIKLRPMNELQLAYFYVDEYPFLKMRRALMIGFQWIRYLMKYLINLKAFQLILMIVIILNSLCLALEQDQYEMIFVICYSVEAIFKMLALGLYLKRDSYFRDFWNVVDFIILVFQYMPYFVNIKFNFNALRTIRILRSLDAGRSIPSLKVILTSLFQSVYQLKDALIVLVFSYSIFAIVALLLFGGGLKKRCVNLENGIPQNDEICSECQGEFDCIKQIANPFKDLINFDTFGWSLIQVFICTLLESWSQILDFTVAAYNEAVYIYFFMVVMVGGFFLVNLTLAIIKLNFSNNQKIIILPLIEESYDYWELRLMGIYEPSKLQIQAAMRRKSDAQFTFRERTQRFQSRIKHRTTKYPSQTQNTNFKINPIKFANNFSTPFMKQDKKFMGIYGMGKKLQPIIGGVTPSNQTRNNLNVINEQPGYSFLQSPIDQNISFSYNISQDNKLNNIFFNQSNRSLLKDKQLSSKSILNNNHKSPNNRSRNTTPKNQKNIHEVNQGSPKSQFSRKIVHRVRPSITDSDQILVNDLKIIGQHQSKKTITTPKDTDEQLLDFLSQHQNNILTIENQSNGLLTPNNQLNQQNPTFNRLPAQHGTYAPRTSQQIQMLQDVKQRSFNIKNHQIEKLKNDVSILDKSENSIINSIPSEQVDQELVDLGIMEFNLIKKPRFDSTYNSSSKINIVRRKKPRFTRKTLKKSTYLSKTFNSANDERYQQLKIKLFKTKFYKEVPYLPYHSNSELDVLEVQQMKKVQQNIKNNEEINRKIKKQVKYVFSNQQSQFINFKSTSKIQPSTTQLKSTTAKRSQKQVKFQDQEEQIQYKKLIFNDQKFNYQEAQLLVRKEVQAVDLEQYGKVEISYDLKEQLRYLNYDQITITTSINYQDYLKMMSEATSQQQIVQQSSIEDVLPMSEYVDDQTISLMNKIMLALNYSLDIYEIWLPGISGIIKVIRVKLTSLITSEYFNRAINLCVAFNTIVLALDGLVTDDDLLSNFNFAFTIIFIIELGLKLIGLGVKKYVQDKFNIFDAFIVGISLYEVIINQENGSKTGFSALRSLRIFRALRVLRISKLIRSLKFMGFLLKVLENAFEQILWMFILLLFFLYTFTILGFSLFQGQILDQNYRYTFNSFLTSFETVFQLFTISNWSDVLYSLFLSDANNIVVFLYLVIWIAIGNYVFLNLFMAVLLDNFEAEYRRDKNQIDNDIIIGKDRIFESAISSRPQASRKSSKSSIQDDLEEYQKVQTQRFIYFQEKGLGEYALMIFSQESSFRKLCYRAVKHRIFDIFILILILISSAKLILDTYALGESYEDISYWLDFSMVILFGSEAFIKIIAFGFIGDELSYLRNSWNALDFIILVGSIVDISVAAIDLSYLKILRLFRTLRPLRFVSHNRSMKIIVSALLQSADGIFNVAIVIILVWMMFAIIGINFAKGKLYYCDMGDGVMHYETKVECKGIWRIYDSNFENIFSGMLTLFCLSTLLDWPDQLLYFKDGTENGLVKNNSPEFFLFFLAFILIGSILLNNLFIGVILVNFHIAEEKARDSSLTQDQIQWIDTQKLIIEAKPDLTLYYMPKNKIQAFFFKIVKAKKFDMIISFFIIINIVVTGMYMDDANPEYLYIIDEINFAISIIFCLEAGIKILTFGPLAYFKVNWNQFDFIIVLISIIDFATNESGLSIGKGFRILRAIRLLRLVKQFKGLKKLIDTAVFSIPAIINAAALYFLIHSIFSVLGVFLFSDIREGKIISDTNNFQDFHHSFILLFLSQTGLDWNRIMYDTMNNGSNYNALFWVAFILIQNFVMLNLFILIVLDQYDVNYFHEDNPLNRFDEYQNKMLDVWTRFSSDGTIINQSKLTDLLLTLPKPLGLDILKTTQKNIDDWKHINPQHTQEEVEQLKFNIKADLIRNALFKIMDMQLKSDLKGNIPYNLVLFAVIKEAYLEKLEINLTEEGGRKLMIKEMETRTEIEEDFGIDLDQDVNPLVSYLYAQTCFRAMQRFVEISKKKLFEDGVSFLAKTDSSIDFEECLNNELSRDEYEKPDYEEVYFVEIPMNNKIYNGEQYKVQIAQEESSKDENSSKSPIDDENNVEDLEEYKLQIIDFNKYLGD</sequence>
<keyword evidence="8" id="KW-0851">Voltage-gated channel</keyword>
<feature type="transmembrane region" description="Helical" evidence="15">
    <location>
        <begin position="184"/>
        <end position="202"/>
    </location>
</feature>
<dbReference type="PANTHER" id="PTHR45628">
    <property type="entry name" value="VOLTAGE-DEPENDENT CALCIUM CHANNEL TYPE A SUBUNIT ALPHA-1"/>
    <property type="match status" value="1"/>
</dbReference>
<feature type="transmembrane region" description="Helical" evidence="15">
    <location>
        <begin position="1480"/>
        <end position="1502"/>
    </location>
</feature>
<evidence type="ECO:0000313" key="17">
    <source>
        <dbReference type="EMBL" id="CAD8092585.1"/>
    </source>
</evidence>
<protein>
    <recommendedName>
        <fullName evidence="16">Ion transport domain-containing protein</fullName>
    </recommendedName>
</protein>
<dbReference type="FunFam" id="1.10.287.70:FF:000295">
    <property type="entry name" value="Uncharacterized protein"/>
    <property type="match status" value="1"/>
</dbReference>
<feature type="domain" description="Ion transport" evidence="16">
    <location>
        <begin position="1351"/>
        <end position="1610"/>
    </location>
</feature>
<feature type="transmembrane region" description="Helical" evidence="15">
    <location>
        <begin position="1660"/>
        <end position="1679"/>
    </location>
</feature>
<feature type="domain" description="Ion transport" evidence="16">
    <location>
        <begin position="1659"/>
        <end position="1881"/>
    </location>
</feature>
<keyword evidence="13" id="KW-0407">Ion channel</keyword>
<feature type="region of interest" description="Disordered" evidence="14">
    <location>
        <begin position="2131"/>
        <end position="2152"/>
    </location>
</feature>
<feature type="transmembrane region" description="Helical" evidence="15">
    <location>
        <begin position="1771"/>
        <end position="1804"/>
    </location>
</feature>
<feature type="transmembrane region" description="Helical" evidence="15">
    <location>
        <begin position="1577"/>
        <end position="1602"/>
    </location>
</feature>
<feature type="transmembrane region" description="Helical" evidence="15">
    <location>
        <begin position="1036"/>
        <end position="1054"/>
    </location>
</feature>
<keyword evidence="12" id="KW-0325">Glycoprotein</keyword>
<reference evidence="17" key="1">
    <citation type="submission" date="2021-01" db="EMBL/GenBank/DDBJ databases">
        <authorList>
            <consortium name="Genoscope - CEA"/>
            <person name="William W."/>
        </authorList>
    </citation>
    <scope>NUCLEOTIDE SEQUENCE</scope>
</reference>
<keyword evidence="10" id="KW-0406">Ion transport</keyword>
<feature type="compositionally biased region" description="Polar residues" evidence="14">
    <location>
        <begin position="552"/>
        <end position="586"/>
    </location>
</feature>
<organism evidence="17 18">
    <name type="scientific">Paramecium sonneborni</name>
    <dbReference type="NCBI Taxonomy" id="65129"/>
    <lineage>
        <taxon>Eukaryota</taxon>
        <taxon>Sar</taxon>
        <taxon>Alveolata</taxon>
        <taxon>Ciliophora</taxon>
        <taxon>Intramacronucleata</taxon>
        <taxon>Oligohymenophorea</taxon>
        <taxon>Peniculida</taxon>
        <taxon>Parameciidae</taxon>
        <taxon>Paramecium</taxon>
    </lineage>
</organism>
<dbReference type="FunFam" id="1.10.287.70:FF:000117">
    <property type="entry name" value="Voltage-gated Ca2+ channel, alpha subunit"/>
    <property type="match status" value="1"/>
</dbReference>
<keyword evidence="7" id="KW-0106">Calcium</keyword>
<evidence type="ECO:0000256" key="2">
    <source>
        <dbReference type="ARBA" id="ARBA00022448"/>
    </source>
</evidence>
<dbReference type="Pfam" id="PF00520">
    <property type="entry name" value="Ion_trans"/>
    <property type="match status" value="4"/>
</dbReference>
<accession>A0A8S1NT99</accession>
<dbReference type="GO" id="GO:0005891">
    <property type="term" value="C:voltage-gated calcium channel complex"/>
    <property type="evidence" value="ECO:0007669"/>
    <property type="project" value="TreeGrafter"/>
</dbReference>
<evidence type="ECO:0000256" key="8">
    <source>
        <dbReference type="ARBA" id="ARBA00022882"/>
    </source>
</evidence>
<dbReference type="GO" id="GO:0008331">
    <property type="term" value="F:high voltage-gated calcium channel activity"/>
    <property type="evidence" value="ECO:0007669"/>
    <property type="project" value="TreeGrafter"/>
</dbReference>
<evidence type="ECO:0000256" key="7">
    <source>
        <dbReference type="ARBA" id="ARBA00022837"/>
    </source>
</evidence>
<dbReference type="FunFam" id="1.20.120.350:FF:000009">
    <property type="entry name" value="Voltage-dependent T-type calcium channel subunit alpha"/>
    <property type="match status" value="1"/>
</dbReference>
<proteinExistence type="predicted"/>
<evidence type="ECO:0000256" key="13">
    <source>
        <dbReference type="ARBA" id="ARBA00023303"/>
    </source>
</evidence>
<dbReference type="FunFam" id="1.20.120.350:FF:000072">
    <property type="entry name" value="Voltage-dependent T-type calcium channel subunit alpha"/>
    <property type="match status" value="1"/>
</dbReference>
<evidence type="ECO:0000259" key="16">
    <source>
        <dbReference type="Pfam" id="PF00520"/>
    </source>
</evidence>
<dbReference type="InterPro" id="IPR005821">
    <property type="entry name" value="Ion_trans_dom"/>
</dbReference>
<dbReference type="InterPro" id="IPR050599">
    <property type="entry name" value="VDCC_alpha-1_subunit"/>
</dbReference>
<dbReference type="EMBL" id="CAJJDN010000059">
    <property type="protein sequence ID" value="CAD8092585.1"/>
    <property type="molecule type" value="Genomic_DNA"/>
</dbReference>
<comment type="subcellular location">
    <subcellularLocation>
        <location evidence="1">Membrane</location>
        <topology evidence="1">Multi-pass membrane protein</topology>
    </subcellularLocation>
</comment>
<keyword evidence="6" id="KW-0677">Repeat</keyword>
<evidence type="ECO:0000256" key="6">
    <source>
        <dbReference type="ARBA" id="ARBA00022737"/>
    </source>
</evidence>
<dbReference type="FunFam" id="1.10.287.70:FF:000280">
    <property type="entry name" value="Uncharacterized protein"/>
    <property type="match status" value="1"/>
</dbReference>
<keyword evidence="3" id="KW-0109">Calcium transport</keyword>
<keyword evidence="4" id="KW-0107">Calcium channel</keyword>
<feature type="transmembrane region" description="Helical" evidence="15">
    <location>
        <begin position="1422"/>
        <end position="1445"/>
    </location>
</feature>
<keyword evidence="18" id="KW-1185">Reference proteome</keyword>
<feature type="region of interest" description="Disordered" evidence="14">
    <location>
        <begin position="549"/>
        <end position="587"/>
    </location>
</feature>
<dbReference type="Proteomes" id="UP000692954">
    <property type="component" value="Unassembled WGS sequence"/>
</dbReference>
<keyword evidence="11 15" id="KW-0472">Membrane</keyword>
<evidence type="ECO:0000256" key="4">
    <source>
        <dbReference type="ARBA" id="ARBA00022673"/>
    </source>
</evidence>
<feature type="transmembrane region" description="Helical" evidence="15">
    <location>
        <begin position="1353"/>
        <end position="1371"/>
    </location>
</feature>
<evidence type="ECO:0000256" key="14">
    <source>
        <dbReference type="SAM" id="MobiDB-lite"/>
    </source>
</evidence>
<gene>
    <name evidence="17" type="ORF">PSON_ATCC_30995.1.T0590147</name>
</gene>
<dbReference type="OrthoDB" id="431720at2759"/>
<feature type="transmembrane region" description="Helical" evidence="15">
    <location>
        <begin position="1854"/>
        <end position="1877"/>
    </location>
</feature>
<feature type="transmembrane region" description="Helical" evidence="15">
    <location>
        <begin position="344"/>
        <end position="367"/>
    </location>
</feature>